<evidence type="ECO:0000256" key="2">
    <source>
        <dbReference type="PROSITE-ProRule" id="PRU00124"/>
    </source>
</evidence>
<gene>
    <name evidence="4" type="ORF">BDFB_008644</name>
</gene>
<name>A0A482VZ74_ASBVE</name>
<proteinExistence type="predicted"/>
<protein>
    <submittedName>
        <fullName evidence="4">Ldl recept a domain containing protein</fullName>
    </submittedName>
</protein>
<dbReference type="InterPro" id="IPR036055">
    <property type="entry name" value="LDL_receptor-like_sf"/>
</dbReference>
<dbReference type="AlphaFoldDB" id="A0A482VZ74"/>
<dbReference type="Proteomes" id="UP000292052">
    <property type="component" value="Unassembled WGS sequence"/>
</dbReference>
<feature type="region of interest" description="Disordered" evidence="3">
    <location>
        <begin position="69"/>
        <end position="124"/>
    </location>
</feature>
<dbReference type="OrthoDB" id="10037294at2759"/>
<accession>A0A482VZ74</accession>
<keyword evidence="1" id="KW-1015">Disulfide bond</keyword>
<feature type="compositionally biased region" description="Pro residues" evidence="3">
    <location>
        <begin position="83"/>
        <end position="95"/>
    </location>
</feature>
<dbReference type="CDD" id="cd00112">
    <property type="entry name" value="LDLa"/>
    <property type="match status" value="1"/>
</dbReference>
<evidence type="ECO:0000313" key="4">
    <source>
        <dbReference type="EMBL" id="RZC38036.1"/>
    </source>
</evidence>
<feature type="compositionally biased region" description="Polar residues" evidence="3">
    <location>
        <begin position="107"/>
        <end position="116"/>
    </location>
</feature>
<reference evidence="4 5" key="1">
    <citation type="submission" date="2017-03" db="EMBL/GenBank/DDBJ databases">
        <title>Genome of the blue death feigning beetle - Asbolus verrucosus.</title>
        <authorList>
            <person name="Rider S.D."/>
        </authorList>
    </citation>
    <scope>NUCLEOTIDE SEQUENCE [LARGE SCALE GENOMIC DNA]</scope>
    <source>
        <strain evidence="4">Butters</strain>
        <tissue evidence="4">Head and leg muscle</tissue>
    </source>
</reference>
<evidence type="ECO:0000313" key="5">
    <source>
        <dbReference type="Proteomes" id="UP000292052"/>
    </source>
</evidence>
<dbReference type="SUPFAM" id="SSF57424">
    <property type="entry name" value="LDL receptor-like module"/>
    <property type="match status" value="1"/>
</dbReference>
<dbReference type="PROSITE" id="PS50068">
    <property type="entry name" value="LDLRA_2"/>
    <property type="match status" value="1"/>
</dbReference>
<dbReference type="PROSITE" id="PS01209">
    <property type="entry name" value="LDLRA_1"/>
    <property type="match status" value="1"/>
</dbReference>
<keyword evidence="5" id="KW-1185">Reference proteome</keyword>
<dbReference type="InterPro" id="IPR023415">
    <property type="entry name" value="LDLR_class-A_CS"/>
</dbReference>
<dbReference type="PANTHER" id="PTHR46876:SF1">
    <property type="entry name" value="LOW-DENSITY LIPOPROTEIN RECEPTOR-RELATED PROTEIN 11"/>
    <property type="match status" value="1"/>
</dbReference>
<dbReference type="Pfam" id="PF00057">
    <property type="entry name" value="Ldl_recept_a"/>
    <property type="match status" value="1"/>
</dbReference>
<dbReference type="SMART" id="SM00192">
    <property type="entry name" value="LDLa"/>
    <property type="match status" value="1"/>
</dbReference>
<comment type="caution">
    <text evidence="2">Lacks conserved residue(s) required for the propagation of feature annotation.</text>
</comment>
<dbReference type="EMBL" id="QDEB01046986">
    <property type="protein sequence ID" value="RZC38036.1"/>
    <property type="molecule type" value="Genomic_DNA"/>
</dbReference>
<organism evidence="4 5">
    <name type="scientific">Asbolus verrucosus</name>
    <name type="common">Desert ironclad beetle</name>
    <dbReference type="NCBI Taxonomy" id="1661398"/>
    <lineage>
        <taxon>Eukaryota</taxon>
        <taxon>Metazoa</taxon>
        <taxon>Ecdysozoa</taxon>
        <taxon>Arthropoda</taxon>
        <taxon>Hexapoda</taxon>
        <taxon>Insecta</taxon>
        <taxon>Pterygota</taxon>
        <taxon>Neoptera</taxon>
        <taxon>Endopterygota</taxon>
        <taxon>Coleoptera</taxon>
        <taxon>Polyphaga</taxon>
        <taxon>Cucujiformia</taxon>
        <taxon>Tenebrionidae</taxon>
        <taxon>Pimeliinae</taxon>
        <taxon>Asbolus</taxon>
    </lineage>
</organism>
<evidence type="ECO:0000256" key="1">
    <source>
        <dbReference type="ARBA" id="ARBA00023157"/>
    </source>
</evidence>
<dbReference type="Gene3D" id="4.10.400.10">
    <property type="entry name" value="Low-density Lipoprotein Receptor"/>
    <property type="match status" value="1"/>
</dbReference>
<evidence type="ECO:0000256" key="3">
    <source>
        <dbReference type="SAM" id="MobiDB-lite"/>
    </source>
</evidence>
<sequence>CCHAYFQNLYRLQYTFLARKCSRYQFECRSTSECIAIYNACDGIPQCADGSDEAPELGCPDSLTTSVPVAAHPAPPARYESNIPPPRLHPLPPALPQSELYRPQESLGPSQMQAGPQQDPDFLRPVPNSRNNLNSRVQFDSPQMPQYAPASIPMQSNNWVPHQTHEIQPQMPQYADKNSHIFNHKENGLQVPDGQEIRYNKYKGAMQYLHRALGYSSAG</sequence>
<dbReference type="InterPro" id="IPR002172">
    <property type="entry name" value="LDrepeatLR_classA_rpt"/>
</dbReference>
<dbReference type="PANTHER" id="PTHR46876">
    <property type="entry name" value="LOW-DENSITY LIPOPROTEIN RECEPTOR-RELATED PROTEIN 11"/>
    <property type="match status" value="1"/>
</dbReference>
<feature type="non-terminal residue" evidence="4">
    <location>
        <position position="1"/>
    </location>
</feature>
<comment type="caution">
    <text evidence="4">The sequence shown here is derived from an EMBL/GenBank/DDBJ whole genome shotgun (WGS) entry which is preliminary data.</text>
</comment>